<organism evidence="7 8">
    <name type="scientific">Haloarcula onubensis</name>
    <dbReference type="NCBI Taxonomy" id="2950539"/>
    <lineage>
        <taxon>Archaea</taxon>
        <taxon>Methanobacteriati</taxon>
        <taxon>Methanobacteriota</taxon>
        <taxon>Stenosarchaea group</taxon>
        <taxon>Halobacteria</taxon>
        <taxon>Halobacteriales</taxon>
        <taxon>Haloarculaceae</taxon>
        <taxon>Haloarcula</taxon>
    </lineage>
</organism>
<evidence type="ECO:0000256" key="4">
    <source>
        <dbReference type="ARBA" id="ARBA00022825"/>
    </source>
</evidence>
<dbReference type="RefSeq" id="WP_310899971.1">
    <property type="nucleotide sequence ID" value="NZ_JAMQOS010000002.1"/>
</dbReference>
<dbReference type="Pfam" id="PF01343">
    <property type="entry name" value="Peptidase_S49"/>
    <property type="match status" value="2"/>
</dbReference>
<dbReference type="CDD" id="cd07023">
    <property type="entry name" value="S49_Sppa_N_C"/>
    <property type="match status" value="1"/>
</dbReference>
<proteinExistence type="inferred from homology"/>
<feature type="domain" description="Peptidase S49" evidence="6">
    <location>
        <begin position="101"/>
        <end position="145"/>
    </location>
</feature>
<evidence type="ECO:0000256" key="1">
    <source>
        <dbReference type="ARBA" id="ARBA00008683"/>
    </source>
</evidence>
<keyword evidence="5" id="KW-1133">Transmembrane helix</keyword>
<feature type="domain" description="Peptidase S49" evidence="6">
    <location>
        <begin position="169"/>
        <end position="237"/>
    </location>
</feature>
<evidence type="ECO:0000256" key="5">
    <source>
        <dbReference type="SAM" id="Phobius"/>
    </source>
</evidence>
<dbReference type="InterPro" id="IPR047272">
    <property type="entry name" value="S49_SppA_C"/>
</dbReference>
<gene>
    <name evidence="7" type="ORF">NDI86_08380</name>
</gene>
<dbReference type="EMBL" id="JAMQOS010000002">
    <property type="protein sequence ID" value="MDS0282138.1"/>
    <property type="molecule type" value="Genomic_DNA"/>
</dbReference>
<keyword evidence="8" id="KW-1185">Reference proteome</keyword>
<evidence type="ECO:0000259" key="6">
    <source>
        <dbReference type="Pfam" id="PF01343"/>
    </source>
</evidence>
<dbReference type="PANTHER" id="PTHR42987:SF4">
    <property type="entry name" value="PROTEASE SOHB-RELATED"/>
    <property type="match status" value="1"/>
</dbReference>
<evidence type="ECO:0000313" key="7">
    <source>
        <dbReference type="EMBL" id="MDS0282138.1"/>
    </source>
</evidence>
<comment type="similarity">
    <text evidence="1">Belongs to the peptidase S49 family.</text>
</comment>
<evidence type="ECO:0000313" key="8">
    <source>
        <dbReference type="Proteomes" id="UP001268864"/>
    </source>
</evidence>
<dbReference type="Gene3D" id="3.90.226.10">
    <property type="entry name" value="2-enoyl-CoA Hydratase, Chain A, domain 1"/>
    <property type="match status" value="1"/>
</dbReference>
<evidence type="ECO:0000256" key="2">
    <source>
        <dbReference type="ARBA" id="ARBA00022670"/>
    </source>
</evidence>
<dbReference type="InterPro" id="IPR002142">
    <property type="entry name" value="Peptidase_S49"/>
</dbReference>
<dbReference type="InterPro" id="IPR029045">
    <property type="entry name" value="ClpP/crotonase-like_dom_sf"/>
</dbReference>
<evidence type="ECO:0000256" key="3">
    <source>
        <dbReference type="ARBA" id="ARBA00022801"/>
    </source>
</evidence>
<protein>
    <submittedName>
        <fullName evidence="7">S49 family peptidase</fullName>
    </submittedName>
</protein>
<keyword evidence="4" id="KW-0720">Serine protease</keyword>
<keyword evidence="5" id="KW-0812">Transmembrane</keyword>
<dbReference type="PANTHER" id="PTHR42987">
    <property type="entry name" value="PEPTIDASE S49"/>
    <property type="match status" value="1"/>
</dbReference>
<dbReference type="Proteomes" id="UP001268864">
    <property type="component" value="Unassembled WGS sequence"/>
</dbReference>
<accession>A0ABU2FN13</accession>
<dbReference type="SUPFAM" id="SSF52096">
    <property type="entry name" value="ClpP/crotonase"/>
    <property type="match status" value="1"/>
</dbReference>
<keyword evidence="2" id="KW-0645">Protease</keyword>
<reference evidence="7 8" key="1">
    <citation type="submission" date="2022-06" db="EMBL/GenBank/DDBJ databases">
        <title>Halomicroarcula sp. a new haloarchaeum isolate from saline soil.</title>
        <authorList>
            <person name="Strakova D."/>
            <person name="Galisteo C."/>
            <person name="Sanchez-Porro C."/>
            <person name="Ventosa A."/>
        </authorList>
    </citation>
    <scope>NUCLEOTIDE SEQUENCE [LARGE SCALE GENOMIC DNA]</scope>
    <source>
        <strain evidence="7 8">S3CR25-11</strain>
    </source>
</reference>
<keyword evidence="5" id="KW-0472">Membrane</keyword>
<feature type="transmembrane region" description="Helical" evidence="5">
    <location>
        <begin position="12"/>
        <end position="35"/>
    </location>
</feature>
<keyword evidence="3" id="KW-0378">Hydrolase</keyword>
<comment type="caution">
    <text evidence="7">The sequence shown here is derived from an EMBL/GenBank/DDBJ whole genome shotgun (WGS) entry which is preliminary data.</text>
</comment>
<name>A0ABU2FN13_9EURY</name>
<sequence length="310" mass="32333">MNNPIDTYVATALQSYTVLAIVALLLGAAVAPYAVAVAESNQNHVVVVNIDEPITGASAQETVQELRELRQNDSVKAVVLSVNSPGGGAAASESMYVAVKRLSNEKPVYTSVGSTAASGAYYTAIPSDRIFVTPGSLVGSVGVRSTVPPSGLPSGVTTGPDKAGLMTQDEYYAAIESMQRSFVGSVMEERGENLTVPRETVAEATVFVGGRAVNTGYADELGTTEDAIAAAAEAAGVSNYQVSYRDPAEPQTLSLLASADSDAANSTVAVEQAPLKDDGVDRIRFLMLFGTIEDETHRYNATDQGGVRDE</sequence>